<dbReference type="InterPro" id="IPR008930">
    <property type="entry name" value="Terpenoid_cyclase/PrenylTrfase"/>
</dbReference>
<dbReference type="Gramene" id="EFJ32079">
    <property type="protein sequence ID" value="EFJ32079"/>
    <property type="gene ID" value="SELMODRAFT_86646"/>
</dbReference>
<keyword evidence="2" id="KW-0479">Metal-binding</keyword>
<dbReference type="PANTHER" id="PTHR31739">
    <property type="entry name" value="ENT-COPALYL DIPHOSPHATE SYNTHASE, CHLOROPLASTIC"/>
    <property type="match status" value="1"/>
</dbReference>
<evidence type="ECO:0000256" key="2">
    <source>
        <dbReference type="ARBA" id="ARBA00022723"/>
    </source>
</evidence>
<keyword evidence="4" id="KW-0812">Transmembrane</keyword>
<dbReference type="GO" id="GO:0016114">
    <property type="term" value="P:terpenoid biosynthetic process"/>
    <property type="evidence" value="ECO:0007669"/>
    <property type="project" value="InterPro"/>
</dbReference>
<evidence type="ECO:0000256" key="4">
    <source>
        <dbReference type="SAM" id="Phobius"/>
    </source>
</evidence>
<keyword evidence="3" id="KW-0460">Magnesium</keyword>
<dbReference type="Gene3D" id="1.50.10.130">
    <property type="entry name" value="Terpene synthase, N-terminal domain"/>
    <property type="match status" value="1"/>
</dbReference>
<dbReference type="Gene3D" id="1.50.10.160">
    <property type="match status" value="1"/>
</dbReference>
<keyword evidence="4" id="KW-0472">Membrane</keyword>
<feature type="domain" description="Terpene synthase N-terminal" evidence="5">
    <location>
        <begin position="27"/>
        <end position="117"/>
    </location>
</feature>
<evidence type="ECO:0000313" key="7">
    <source>
        <dbReference type="Proteomes" id="UP000001514"/>
    </source>
</evidence>
<dbReference type="InterPro" id="IPR001906">
    <property type="entry name" value="Terpene_synth_N"/>
</dbReference>
<dbReference type="Pfam" id="PF01397">
    <property type="entry name" value="Terpene_synth"/>
    <property type="match status" value="1"/>
</dbReference>
<dbReference type="EMBL" id="GL377573">
    <property type="protein sequence ID" value="EFJ32079.1"/>
    <property type="molecule type" value="Genomic_DNA"/>
</dbReference>
<evidence type="ECO:0000259" key="5">
    <source>
        <dbReference type="Pfam" id="PF01397"/>
    </source>
</evidence>
<protein>
    <recommendedName>
        <fullName evidence="5">Terpene synthase N-terminal domain-containing protein</fullName>
    </recommendedName>
</protein>
<dbReference type="InParanoid" id="D8R8K6"/>
<organism evidence="7">
    <name type="scientific">Selaginella moellendorffii</name>
    <name type="common">Spikemoss</name>
    <dbReference type="NCBI Taxonomy" id="88036"/>
    <lineage>
        <taxon>Eukaryota</taxon>
        <taxon>Viridiplantae</taxon>
        <taxon>Streptophyta</taxon>
        <taxon>Embryophyta</taxon>
        <taxon>Tracheophyta</taxon>
        <taxon>Lycopodiopsida</taxon>
        <taxon>Selaginellales</taxon>
        <taxon>Selaginellaceae</taxon>
        <taxon>Selaginella</taxon>
    </lineage>
</organism>
<reference evidence="6 7" key="1">
    <citation type="journal article" date="2011" name="Science">
        <title>The Selaginella genome identifies genetic changes associated with the evolution of vascular plants.</title>
        <authorList>
            <person name="Banks J.A."/>
            <person name="Nishiyama T."/>
            <person name="Hasebe M."/>
            <person name="Bowman J.L."/>
            <person name="Gribskov M."/>
            <person name="dePamphilis C."/>
            <person name="Albert V.A."/>
            <person name="Aono N."/>
            <person name="Aoyama T."/>
            <person name="Ambrose B.A."/>
            <person name="Ashton N.W."/>
            <person name="Axtell M.J."/>
            <person name="Barker E."/>
            <person name="Barker M.S."/>
            <person name="Bennetzen J.L."/>
            <person name="Bonawitz N.D."/>
            <person name="Chapple C."/>
            <person name="Cheng C."/>
            <person name="Correa L.G."/>
            <person name="Dacre M."/>
            <person name="DeBarry J."/>
            <person name="Dreyer I."/>
            <person name="Elias M."/>
            <person name="Engstrom E.M."/>
            <person name="Estelle M."/>
            <person name="Feng L."/>
            <person name="Finet C."/>
            <person name="Floyd S.K."/>
            <person name="Frommer W.B."/>
            <person name="Fujita T."/>
            <person name="Gramzow L."/>
            <person name="Gutensohn M."/>
            <person name="Harholt J."/>
            <person name="Hattori M."/>
            <person name="Heyl A."/>
            <person name="Hirai T."/>
            <person name="Hiwatashi Y."/>
            <person name="Ishikawa M."/>
            <person name="Iwata M."/>
            <person name="Karol K.G."/>
            <person name="Koehler B."/>
            <person name="Kolukisaoglu U."/>
            <person name="Kubo M."/>
            <person name="Kurata T."/>
            <person name="Lalonde S."/>
            <person name="Li K."/>
            <person name="Li Y."/>
            <person name="Litt A."/>
            <person name="Lyons E."/>
            <person name="Manning G."/>
            <person name="Maruyama T."/>
            <person name="Michael T.P."/>
            <person name="Mikami K."/>
            <person name="Miyazaki S."/>
            <person name="Morinaga S."/>
            <person name="Murata T."/>
            <person name="Mueller-Roeber B."/>
            <person name="Nelson D.R."/>
            <person name="Obara M."/>
            <person name="Oguri Y."/>
            <person name="Olmstead R.G."/>
            <person name="Onodera N."/>
            <person name="Petersen B.L."/>
            <person name="Pils B."/>
            <person name="Prigge M."/>
            <person name="Rensing S.A."/>
            <person name="Riano-Pachon D.M."/>
            <person name="Roberts A.W."/>
            <person name="Sato Y."/>
            <person name="Scheller H.V."/>
            <person name="Schulz B."/>
            <person name="Schulz C."/>
            <person name="Shakirov E.V."/>
            <person name="Shibagaki N."/>
            <person name="Shinohara N."/>
            <person name="Shippen D.E."/>
            <person name="Soerensen I."/>
            <person name="Sotooka R."/>
            <person name="Sugimoto N."/>
            <person name="Sugita M."/>
            <person name="Sumikawa N."/>
            <person name="Tanurdzic M."/>
            <person name="Theissen G."/>
            <person name="Ulvskov P."/>
            <person name="Wakazuki S."/>
            <person name="Weng J.K."/>
            <person name="Willats W.W."/>
            <person name="Wipf D."/>
            <person name="Wolf P.G."/>
            <person name="Yang L."/>
            <person name="Zimmer A.D."/>
            <person name="Zhu Q."/>
            <person name="Mitros T."/>
            <person name="Hellsten U."/>
            <person name="Loque D."/>
            <person name="Otillar R."/>
            <person name="Salamov A."/>
            <person name="Schmutz J."/>
            <person name="Shapiro H."/>
            <person name="Lindquist E."/>
            <person name="Lucas S."/>
            <person name="Rokhsar D."/>
            <person name="Grigoriev I.V."/>
        </authorList>
    </citation>
    <scope>NUCLEOTIDE SEQUENCE [LARGE SCALE GENOMIC DNA]</scope>
</reference>
<dbReference type="STRING" id="88036.D8R8K6"/>
<dbReference type="GO" id="GO:0010333">
    <property type="term" value="F:terpene synthase activity"/>
    <property type="evidence" value="ECO:0007669"/>
    <property type="project" value="InterPro"/>
</dbReference>
<dbReference type="KEGG" id="smo:SELMODRAFT_86646"/>
<accession>D8R8K6</accession>
<dbReference type="InterPro" id="IPR050148">
    <property type="entry name" value="Terpene_synthase-like"/>
</dbReference>
<dbReference type="AlphaFoldDB" id="D8R8K6"/>
<dbReference type="OMA" id="NRMGIYM"/>
<proteinExistence type="predicted"/>
<evidence type="ECO:0000256" key="3">
    <source>
        <dbReference type="ARBA" id="ARBA00022842"/>
    </source>
</evidence>
<evidence type="ECO:0000256" key="1">
    <source>
        <dbReference type="ARBA" id="ARBA00001946"/>
    </source>
</evidence>
<keyword evidence="7" id="KW-1185">Reference proteome</keyword>
<sequence>RIPLDKLHSVPRTLLYSLEGLQDLEIDWQKILKLQSKDGSFLSSLSSTACVYLKTKDRKSLQYLQNAMEDQNYAVPCHYPIDLFESLWVIDTIERLGIDVFFRDEIKAVLDYVYRYNALVLMILTKLFYLCLYQLLDKRRNRMGIYMLSQ</sequence>
<feature type="transmembrane region" description="Helical" evidence="4">
    <location>
        <begin position="116"/>
        <end position="136"/>
    </location>
</feature>
<dbReference type="Proteomes" id="UP000001514">
    <property type="component" value="Unassembled WGS sequence"/>
</dbReference>
<comment type="cofactor">
    <cofactor evidence="1">
        <name>Mg(2+)</name>
        <dbReference type="ChEBI" id="CHEBI:18420"/>
    </cofactor>
</comment>
<dbReference type="HOGENOM" id="CLU_1745338_0_0_1"/>
<evidence type="ECO:0000313" key="6">
    <source>
        <dbReference type="EMBL" id="EFJ32079.1"/>
    </source>
</evidence>
<dbReference type="eggNOG" id="ENOG502QQN6">
    <property type="taxonomic scope" value="Eukaryota"/>
</dbReference>
<gene>
    <name evidence="6" type="ORF">SELMODRAFT_86646</name>
</gene>
<feature type="non-terminal residue" evidence="6">
    <location>
        <position position="1"/>
    </location>
</feature>
<name>D8R8K6_SELML</name>
<dbReference type="GO" id="GO:0046872">
    <property type="term" value="F:metal ion binding"/>
    <property type="evidence" value="ECO:0007669"/>
    <property type="project" value="UniProtKB-KW"/>
</dbReference>
<dbReference type="InterPro" id="IPR036965">
    <property type="entry name" value="Terpene_synth_N_sf"/>
</dbReference>
<keyword evidence="4" id="KW-1133">Transmembrane helix</keyword>
<dbReference type="SUPFAM" id="SSF48239">
    <property type="entry name" value="Terpenoid cyclases/Protein prenyltransferases"/>
    <property type="match status" value="1"/>
</dbReference>
<dbReference type="PANTHER" id="PTHR31739:SF4">
    <property type="entry name" value="ENT-COPALYL DIPHOSPHATE SYNTHASE, CHLOROPLASTIC"/>
    <property type="match status" value="1"/>
</dbReference>